<dbReference type="EMBL" id="WHOB01000029">
    <property type="protein sequence ID" value="NOU79651.1"/>
    <property type="molecule type" value="Genomic_DNA"/>
</dbReference>
<proteinExistence type="predicted"/>
<gene>
    <name evidence="1" type="ORF">GC101_12270</name>
</gene>
<comment type="caution">
    <text evidence="1">The sequence shown here is derived from an EMBL/GenBank/DDBJ whole genome shotgun (WGS) entry which is preliminary data.</text>
</comment>
<sequence length="129" mass="14512">MATTRLDRIHRLKGEQLSMNLSSKQALEIASAYTEKYNLSGKIVINNERTVKSYDGFDGVEGITWIVLVTIEPTIYHADSEFSIIISDEKSQVEYIIDANGHYYAPHIKGSGGMTDEEFDSLWDDDSDS</sequence>
<organism evidence="1 2">
    <name type="scientific">Paenibacillus phytohabitans</name>
    <dbReference type="NCBI Taxonomy" id="2654978"/>
    <lineage>
        <taxon>Bacteria</taxon>
        <taxon>Bacillati</taxon>
        <taxon>Bacillota</taxon>
        <taxon>Bacilli</taxon>
        <taxon>Bacillales</taxon>
        <taxon>Paenibacillaceae</taxon>
        <taxon>Paenibacillus</taxon>
    </lineage>
</organism>
<evidence type="ECO:0000313" key="2">
    <source>
        <dbReference type="Proteomes" id="UP000596857"/>
    </source>
</evidence>
<protein>
    <submittedName>
        <fullName evidence="1">Uncharacterized protein</fullName>
    </submittedName>
</protein>
<dbReference type="Proteomes" id="UP000596857">
    <property type="component" value="Unassembled WGS sequence"/>
</dbReference>
<name>A0ABX1YI67_9BACL</name>
<accession>A0ABX1YI67</accession>
<keyword evidence="2" id="KW-1185">Reference proteome</keyword>
<evidence type="ECO:0000313" key="1">
    <source>
        <dbReference type="EMBL" id="NOU79651.1"/>
    </source>
</evidence>
<reference evidence="1 2" key="1">
    <citation type="submission" date="2019-10" db="EMBL/GenBank/DDBJ databases">
        <title>Description of Paenibacillus terricola sp. nov.</title>
        <authorList>
            <person name="Carlier A."/>
            <person name="Qi S."/>
        </authorList>
    </citation>
    <scope>NUCLEOTIDE SEQUENCE [LARGE SCALE GENOMIC DNA]</scope>
    <source>
        <strain evidence="1 2">LMG 31459</strain>
    </source>
</reference>